<feature type="transmembrane region" description="Helical" evidence="1">
    <location>
        <begin position="21"/>
        <end position="47"/>
    </location>
</feature>
<gene>
    <name evidence="2" type="ORF">AFM11_28635</name>
</gene>
<dbReference type="AlphaFoldDB" id="A0A132PEN9"/>
<proteinExistence type="predicted"/>
<feature type="transmembrane region" description="Helical" evidence="1">
    <location>
        <begin position="92"/>
        <end position="110"/>
    </location>
</feature>
<name>A0A132PEN9_9MYCO</name>
<evidence type="ECO:0000256" key="1">
    <source>
        <dbReference type="SAM" id="Phobius"/>
    </source>
</evidence>
<keyword evidence="1" id="KW-0472">Membrane</keyword>
<protein>
    <submittedName>
        <fullName evidence="2">Uncharacterized protein</fullName>
    </submittedName>
</protein>
<keyword evidence="1" id="KW-1133">Transmembrane helix</keyword>
<keyword evidence="3" id="KW-1185">Reference proteome</keyword>
<dbReference type="PATRIC" id="fig|59750.3.peg.3607"/>
<dbReference type="Proteomes" id="UP000070612">
    <property type="component" value="Unassembled WGS sequence"/>
</dbReference>
<comment type="caution">
    <text evidence="2">The sequence shown here is derived from an EMBL/GenBank/DDBJ whole genome shotgun (WGS) entry which is preliminary data.</text>
</comment>
<dbReference type="RefSeq" id="WP_234790984.1">
    <property type="nucleotide sequence ID" value="NZ_LGTW01000024.1"/>
</dbReference>
<reference evidence="2 3" key="1">
    <citation type="submission" date="2015-07" db="EMBL/GenBank/DDBJ databases">
        <title>A draft genome sequence of Mycobacterium wolinskyi.</title>
        <authorList>
            <person name="de Man T.J."/>
            <person name="Perry K.A."/>
            <person name="Coulliette A.D."/>
            <person name="Jensen B."/>
            <person name="Toney N.C."/>
            <person name="Limbago B.M."/>
            <person name="Noble-Wang J."/>
        </authorList>
    </citation>
    <scope>NUCLEOTIDE SEQUENCE [LARGE SCALE GENOMIC DNA]</scope>
    <source>
        <strain evidence="2 3">CDC_01</strain>
    </source>
</reference>
<evidence type="ECO:0000313" key="2">
    <source>
        <dbReference type="EMBL" id="KWX20800.1"/>
    </source>
</evidence>
<sequence length="111" mass="11904">MVYQQPPKTKWAEAASIVGRCLAGAFGVAALVIWLLIVWTVLSSAYATDPAEDPHGYGLIFGVLAYIPFGLAWVLTLPLALPKRLRARGMSIAMLLFVTATVLGVVALYLS</sequence>
<keyword evidence="1" id="KW-0812">Transmembrane</keyword>
<accession>A0A132PEN9</accession>
<evidence type="ECO:0000313" key="3">
    <source>
        <dbReference type="Proteomes" id="UP000070612"/>
    </source>
</evidence>
<organism evidence="2 3">
    <name type="scientific">Mycolicibacterium wolinskyi</name>
    <dbReference type="NCBI Taxonomy" id="59750"/>
    <lineage>
        <taxon>Bacteria</taxon>
        <taxon>Bacillati</taxon>
        <taxon>Actinomycetota</taxon>
        <taxon>Actinomycetes</taxon>
        <taxon>Mycobacteriales</taxon>
        <taxon>Mycobacteriaceae</taxon>
        <taxon>Mycolicibacterium</taxon>
    </lineage>
</organism>
<feature type="transmembrane region" description="Helical" evidence="1">
    <location>
        <begin position="59"/>
        <end position="80"/>
    </location>
</feature>
<dbReference type="EMBL" id="LGTW01000024">
    <property type="protein sequence ID" value="KWX20800.1"/>
    <property type="molecule type" value="Genomic_DNA"/>
</dbReference>